<dbReference type="InterPro" id="IPR059050">
    <property type="entry name" value="Rv3660c_N"/>
</dbReference>
<keyword evidence="3" id="KW-1185">Reference proteome</keyword>
<organism evidence="2 3">
    <name type="scientific">Actinomycetospora endophytica</name>
    <dbReference type="NCBI Taxonomy" id="2291215"/>
    <lineage>
        <taxon>Bacteria</taxon>
        <taxon>Bacillati</taxon>
        <taxon>Actinomycetota</taxon>
        <taxon>Actinomycetes</taxon>
        <taxon>Pseudonocardiales</taxon>
        <taxon>Pseudonocardiaceae</taxon>
        <taxon>Actinomycetospora</taxon>
    </lineage>
</organism>
<dbReference type="InterPro" id="IPR050625">
    <property type="entry name" value="ParA/MinD_ATPase"/>
</dbReference>
<dbReference type="InterPro" id="IPR022521">
    <property type="entry name" value="Rv3660c"/>
</dbReference>
<protein>
    <submittedName>
        <fullName evidence="2">CpaE-like family protein</fullName>
    </submittedName>
</protein>
<dbReference type="Pfam" id="PF26563">
    <property type="entry name" value="Rv3660c_N"/>
    <property type="match status" value="1"/>
</dbReference>
<reference evidence="2 3" key="1">
    <citation type="submission" date="2021-11" db="EMBL/GenBank/DDBJ databases">
        <title>Draft genome sequence of Actinomycetospora sp. SF1 isolated from the rhizosphere soil.</title>
        <authorList>
            <person name="Duangmal K."/>
            <person name="Chantavorakit T."/>
        </authorList>
    </citation>
    <scope>NUCLEOTIDE SEQUENCE [LARGE SCALE GENOMIC DNA]</scope>
    <source>
        <strain evidence="2 3">TBRC 5722</strain>
    </source>
</reference>
<sequence length="362" mass="36134">MDGRRVTVCCDDEDLLDEVVRVAAAAGCELERVPDAAALRRRWPGAAMVLLDEAAARAVAGVRLGRRDGVVVLCRGDPPGSVWERAVAVGAEHVVSLPEGEDWLVSALSDTVEEGAVGDGRVVSVIGGRGGAGASVLAAAVAVRAHDEGARVLLVDCDPLGGGLDLVVGAEQVEGLRWPGLALGGGRVAASSLHEALPAAEDGSPALTVLSCDRHGPGPAPDAARAVVDAGRRAGDTVVCDLPRHLTDAAAAVLDASDLTVVVVPAEVRATAAASRVARQAADRGATVAVVVRGPSPGGLVGDDVAEALGLDVLVSIDAEPGLAASLDRGAVPGVRRGPLAEAAGAVLDALDQLRGGRSAAA</sequence>
<evidence type="ECO:0000259" key="1">
    <source>
        <dbReference type="Pfam" id="PF26563"/>
    </source>
</evidence>
<dbReference type="PANTHER" id="PTHR43384:SF11">
    <property type="entry name" value="SEPTUM SITE DETERMINING PROTEIN"/>
    <property type="match status" value="1"/>
</dbReference>
<feature type="domain" description="Rv3660c-like CheY-like N-terminal" evidence="1">
    <location>
        <begin position="10"/>
        <end position="115"/>
    </location>
</feature>
<evidence type="ECO:0000313" key="2">
    <source>
        <dbReference type="EMBL" id="MCD2193479.1"/>
    </source>
</evidence>
<accession>A0ABS8P8X6</accession>
<proteinExistence type="predicted"/>
<evidence type="ECO:0000313" key="3">
    <source>
        <dbReference type="Proteomes" id="UP001199469"/>
    </source>
</evidence>
<dbReference type="EMBL" id="JAJNDB010000001">
    <property type="protein sequence ID" value="MCD2193479.1"/>
    <property type="molecule type" value="Genomic_DNA"/>
</dbReference>
<dbReference type="Proteomes" id="UP001199469">
    <property type="component" value="Unassembled WGS sequence"/>
</dbReference>
<dbReference type="NCBIfam" id="TIGR03815">
    <property type="entry name" value="CpaE_hom_Actino"/>
    <property type="match status" value="1"/>
</dbReference>
<name>A0ABS8P8X6_9PSEU</name>
<dbReference type="SUPFAM" id="SSF52540">
    <property type="entry name" value="P-loop containing nucleoside triphosphate hydrolases"/>
    <property type="match status" value="1"/>
</dbReference>
<dbReference type="InterPro" id="IPR027417">
    <property type="entry name" value="P-loop_NTPase"/>
</dbReference>
<gene>
    <name evidence="2" type="ORF">LQ327_08795</name>
</gene>
<dbReference type="PANTHER" id="PTHR43384">
    <property type="entry name" value="SEPTUM SITE-DETERMINING PROTEIN MIND HOMOLOG, CHLOROPLASTIC-RELATED"/>
    <property type="match status" value="1"/>
</dbReference>
<dbReference type="RefSeq" id="WP_230731670.1">
    <property type="nucleotide sequence ID" value="NZ_JAJNDB010000001.1"/>
</dbReference>
<dbReference type="Gene3D" id="3.40.50.300">
    <property type="entry name" value="P-loop containing nucleotide triphosphate hydrolases"/>
    <property type="match status" value="1"/>
</dbReference>
<comment type="caution">
    <text evidence="2">The sequence shown here is derived from an EMBL/GenBank/DDBJ whole genome shotgun (WGS) entry which is preliminary data.</text>
</comment>